<accession>A0A4Q9R6Q7</accession>
<comment type="caution">
    <text evidence="1">The sequence shown here is derived from an EMBL/GenBank/DDBJ whole genome shotgun (WGS) entry which is preliminary data.</text>
</comment>
<protein>
    <recommendedName>
        <fullName evidence="3">Porin</fullName>
    </recommendedName>
</protein>
<organism evidence="1 2">
    <name type="scientific">Phytopseudomonas dryadis</name>
    <dbReference type="NCBI Taxonomy" id="2487520"/>
    <lineage>
        <taxon>Bacteria</taxon>
        <taxon>Pseudomonadati</taxon>
        <taxon>Pseudomonadota</taxon>
        <taxon>Gammaproteobacteria</taxon>
        <taxon>Pseudomonadales</taxon>
        <taxon>Pseudomonadaceae</taxon>
        <taxon>Phytopseudomonas</taxon>
    </lineage>
</organism>
<reference evidence="1 2" key="1">
    <citation type="submission" date="2018-06" db="EMBL/GenBank/DDBJ databases">
        <title>Three novel Pseudomonas species isolated from symptomatic oak.</title>
        <authorList>
            <person name="Bueno-Gonzalez V."/>
            <person name="Brady C."/>
        </authorList>
    </citation>
    <scope>NUCLEOTIDE SEQUENCE [LARGE SCALE GENOMIC DNA]</scope>
    <source>
        <strain evidence="1 2">P6B</strain>
    </source>
</reference>
<evidence type="ECO:0008006" key="3">
    <source>
        <dbReference type="Google" id="ProtNLM"/>
    </source>
</evidence>
<dbReference type="AlphaFoldDB" id="A0A4Q9R6Q7"/>
<dbReference type="EMBL" id="QJUL01000005">
    <property type="protein sequence ID" value="TBU96222.1"/>
    <property type="molecule type" value="Genomic_DNA"/>
</dbReference>
<evidence type="ECO:0000313" key="1">
    <source>
        <dbReference type="EMBL" id="TBU96222.1"/>
    </source>
</evidence>
<sequence length="401" mass="44488">MVLLLALPGLATAKVELQQSMSLRSGLWSGDRSLSAKTGIASGTLWARGQASLEDYGELVLDGWIMAQSASSERGGLIREAFWRYDFSDYSLKLGRQIVVWGRADAINPTDNLSPRNYRLLTPEDGEQRYGNNGVNLSRDTPWGLFQGLWFPHAHASSIPLQPLNGVSYRVDESSRDQWALKWDTTLANADGSLSYFDGTDPLPVLVPGGLSGGGALVRVRAGHVRVLGADFSMSRDGTIWRAEAAWSRPDSDGRDDFRHKKPQLALVAGGEWQLPTSATLGMQLTWIHVYDHADARRLPPGLEREVAIRQLATSNQTRRDQYGFTWRLAKRWYNDLLEVEFSGAANHSDGSGIARLQSSYAINDQLMLKTGVDHYYGPAYSFFGQLGDNRLVFAQLEYGF</sequence>
<name>A0A4Q9R6Q7_9GAMM</name>
<gene>
    <name evidence="1" type="ORF">DNK44_05560</name>
</gene>
<dbReference type="OrthoDB" id="9769143at2"/>
<dbReference type="Proteomes" id="UP000293172">
    <property type="component" value="Unassembled WGS sequence"/>
</dbReference>
<evidence type="ECO:0000313" key="2">
    <source>
        <dbReference type="Proteomes" id="UP000293172"/>
    </source>
</evidence>
<dbReference type="RefSeq" id="WP_131197514.1">
    <property type="nucleotide sequence ID" value="NZ_QJUL01000005.1"/>
</dbReference>
<proteinExistence type="predicted"/>